<name>A0A8W8NUD5_MAGGI</name>
<dbReference type="PROSITE" id="PS50055">
    <property type="entry name" value="TYR_PHOSPHATASE_PTP"/>
    <property type="match status" value="2"/>
</dbReference>
<keyword evidence="6" id="KW-0732">Signal</keyword>
<dbReference type="AlphaFoldDB" id="A0A8W8NUD5"/>
<evidence type="ECO:0000256" key="3">
    <source>
        <dbReference type="ARBA" id="ARBA00022912"/>
    </source>
</evidence>
<reference evidence="9" key="1">
    <citation type="submission" date="2022-08" db="UniProtKB">
        <authorList>
            <consortium name="EnsemblMetazoa"/>
        </authorList>
    </citation>
    <scope>IDENTIFICATION</scope>
    <source>
        <strain evidence="9">05x7-T-G4-1.051#20</strain>
    </source>
</reference>
<sequence length="818" mass="94870">MKRQTWFILCTCFLDVCYCYENIAMKKPAYQQNPYFPEDYSQFADSYLCEVEVYGCPTTGFYGSNCSIPCPDVNCRYCHIETGTCQGYCNNTFYGINCTQKCNKRCMNYNCHHEHGECIEDKKKMSTIIVIVGFIALAIVLLITFVYRRSRFKTLELRTTSNRYDYTTETFNQYDVPHRMQRISTFHQTSNLEENMYLPGPDITLCLQGDTFVKASISNAIKDETIELNGNLHAENPIEETEIGDKNNLDIDITKVEEVIKKYMTNDDSGFKEEYEKISYGEQYSCENGKLPENILKNRFKTIFPYDHSRVTLATQTSDYINANYIDGIGQENVYIATQGPKQNTVNDFWFMVWQENVTQIVMLTNLMEGIKNKCVKYWPDLEESMDCVTFTLITTDERRYAHYVIRRLKMTHNLQNRNKTVTHYHYTSWPDHGVPDPLCLLLFHNHVTRTKKISDRGPTIVHCSAGVGRTGTYIAVDAMFQEIQMNIKINIAEFVKNMREKRMNMVQTYKQYKTVYLTLHEMLKAQPSIENTTEFLRKLQAAKTDQPANDSLIRKEFQRLLAVRPQYTVADYKIASDSMDMSNSILPLDEYVLLLTSSVSERGNYINAISVPSFTNRDRFIITHYQNPADAVDFLRLITDHESEVVVCMDPLSSVESAEQWLPTLTKAKSLRPFKIELQEEHKAEIRCRKIRISNKGKEDKGCLIEFVEPLYSVNLKESQTASQILGLVSLVEKIETDNPITVVSRDGAALCGVFCAVYNLIQQLTMDEEMDVFSVVRLLQTRRPELCSSLEEYELIHEALYRFIKSRKEEHIYYNQ</sequence>
<evidence type="ECO:0000256" key="5">
    <source>
        <dbReference type="SAM" id="Phobius"/>
    </source>
</evidence>
<dbReference type="InterPro" id="IPR000387">
    <property type="entry name" value="Tyr_Pase_dom"/>
</dbReference>
<dbReference type="PROSITE" id="PS00383">
    <property type="entry name" value="TYR_PHOSPHATASE_1"/>
    <property type="match status" value="1"/>
</dbReference>
<keyword evidence="5" id="KW-0812">Transmembrane</keyword>
<keyword evidence="3" id="KW-0904">Protein phosphatase</keyword>
<proteinExistence type="predicted"/>
<feature type="chain" id="PRO_5036496190" description="protein-tyrosine-phosphatase" evidence="6">
    <location>
        <begin position="20"/>
        <end position="818"/>
    </location>
</feature>
<evidence type="ECO:0000259" key="8">
    <source>
        <dbReference type="PROSITE" id="PS50056"/>
    </source>
</evidence>
<dbReference type="InterPro" id="IPR000242">
    <property type="entry name" value="PTP_cat"/>
</dbReference>
<dbReference type="GO" id="GO:0004725">
    <property type="term" value="F:protein tyrosine phosphatase activity"/>
    <property type="evidence" value="ECO:0007669"/>
    <property type="project" value="UniProtKB-EC"/>
</dbReference>
<feature type="domain" description="Tyrosine specific protein phosphatases" evidence="8">
    <location>
        <begin position="442"/>
        <end position="514"/>
    </location>
</feature>
<evidence type="ECO:0000256" key="1">
    <source>
        <dbReference type="ARBA" id="ARBA00013064"/>
    </source>
</evidence>
<dbReference type="InterPro" id="IPR003595">
    <property type="entry name" value="Tyr_Pase_cat"/>
</dbReference>
<dbReference type="PANTHER" id="PTHR19134">
    <property type="entry name" value="RECEPTOR-TYPE TYROSINE-PROTEIN PHOSPHATASE"/>
    <property type="match status" value="1"/>
</dbReference>
<dbReference type="PRINTS" id="PR00700">
    <property type="entry name" value="PRTYPHPHTASE"/>
</dbReference>
<dbReference type="SMART" id="SM00404">
    <property type="entry name" value="PTPc_motif"/>
    <property type="match status" value="2"/>
</dbReference>
<evidence type="ECO:0000256" key="4">
    <source>
        <dbReference type="ARBA" id="ARBA00051722"/>
    </source>
</evidence>
<keyword evidence="2" id="KW-0378">Hydrolase</keyword>
<feature type="transmembrane region" description="Helical" evidence="5">
    <location>
        <begin position="128"/>
        <end position="147"/>
    </location>
</feature>
<feature type="domain" description="Tyrosine-protein phosphatase" evidence="7">
    <location>
        <begin position="271"/>
        <end position="523"/>
    </location>
</feature>
<keyword evidence="5" id="KW-0472">Membrane</keyword>
<dbReference type="SMART" id="SM00194">
    <property type="entry name" value="PTPc"/>
    <property type="match status" value="2"/>
</dbReference>
<organism evidence="9 10">
    <name type="scientific">Magallana gigas</name>
    <name type="common">Pacific oyster</name>
    <name type="synonym">Crassostrea gigas</name>
    <dbReference type="NCBI Taxonomy" id="29159"/>
    <lineage>
        <taxon>Eukaryota</taxon>
        <taxon>Metazoa</taxon>
        <taxon>Spiralia</taxon>
        <taxon>Lophotrochozoa</taxon>
        <taxon>Mollusca</taxon>
        <taxon>Bivalvia</taxon>
        <taxon>Autobranchia</taxon>
        <taxon>Pteriomorphia</taxon>
        <taxon>Ostreida</taxon>
        <taxon>Ostreoidea</taxon>
        <taxon>Ostreidae</taxon>
        <taxon>Magallana</taxon>
    </lineage>
</organism>
<keyword evidence="5" id="KW-1133">Transmembrane helix</keyword>
<dbReference type="Pfam" id="PF00102">
    <property type="entry name" value="Y_phosphatase"/>
    <property type="match status" value="2"/>
</dbReference>
<evidence type="ECO:0000256" key="2">
    <source>
        <dbReference type="ARBA" id="ARBA00022801"/>
    </source>
</evidence>
<dbReference type="EC" id="3.1.3.48" evidence="1"/>
<feature type="domain" description="Tyrosine-protein phosphatase" evidence="7">
    <location>
        <begin position="554"/>
        <end position="805"/>
    </location>
</feature>
<dbReference type="EnsemblMetazoa" id="G8255.1">
    <property type="protein sequence ID" value="G8255.1:cds"/>
    <property type="gene ID" value="G8255"/>
</dbReference>
<evidence type="ECO:0000259" key="7">
    <source>
        <dbReference type="PROSITE" id="PS50055"/>
    </source>
</evidence>
<dbReference type="Proteomes" id="UP000005408">
    <property type="component" value="Unassembled WGS sequence"/>
</dbReference>
<dbReference type="SUPFAM" id="SSF52799">
    <property type="entry name" value="(Phosphotyrosine protein) phosphatases II"/>
    <property type="match status" value="2"/>
</dbReference>
<dbReference type="PROSITE" id="PS50056">
    <property type="entry name" value="TYR_PHOSPHATASE_2"/>
    <property type="match status" value="2"/>
</dbReference>
<protein>
    <recommendedName>
        <fullName evidence="1">protein-tyrosine-phosphatase</fullName>
        <ecNumber evidence="1">3.1.3.48</ecNumber>
    </recommendedName>
</protein>
<dbReference type="InterPro" id="IPR016130">
    <property type="entry name" value="Tyr_Pase_AS"/>
</dbReference>
<dbReference type="CDD" id="cd00047">
    <property type="entry name" value="PTPc"/>
    <property type="match status" value="1"/>
</dbReference>
<comment type="catalytic activity">
    <reaction evidence="4">
        <text>O-phospho-L-tyrosyl-[protein] + H2O = L-tyrosyl-[protein] + phosphate</text>
        <dbReference type="Rhea" id="RHEA:10684"/>
        <dbReference type="Rhea" id="RHEA-COMP:10136"/>
        <dbReference type="Rhea" id="RHEA-COMP:20101"/>
        <dbReference type="ChEBI" id="CHEBI:15377"/>
        <dbReference type="ChEBI" id="CHEBI:43474"/>
        <dbReference type="ChEBI" id="CHEBI:46858"/>
        <dbReference type="ChEBI" id="CHEBI:61978"/>
        <dbReference type="EC" id="3.1.3.48"/>
    </reaction>
</comment>
<keyword evidence="10" id="KW-1185">Reference proteome</keyword>
<feature type="signal peptide" evidence="6">
    <location>
        <begin position="1"/>
        <end position="19"/>
    </location>
</feature>
<feature type="domain" description="Tyrosine specific protein phosphatases" evidence="8">
    <location>
        <begin position="727"/>
        <end position="796"/>
    </location>
</feature>
<accession>A0A8W8NUD5</accession>
<dbReference type="Gene3D" id="3.90.190.10">
    <property type="entry name" value="Protein tyrosine phosphatase superfamily"/>
    <property type="match status" value="2"/>
</dbReference>
<dbReference type="InterPro" id="IPR050348">
    <property type="entry name" value="Protein-Tyr_Phosphatase"/>
</dbReference>
<evidence type="ECO:0000313" key="9">
    <source>
        <dbReference type="EnsemblMetazoa" id="G8255.1:cds"/>
    </source>
</evidence>
<dbReference type="FunFam" id="3.90.190.10:FF:000102">
    <property type="entry name" value="Receptor-type tyrosine-protein phosphatase"/>
    <property type="match status" value="1"/>
</dbReference>
<dbReference type="PANTHER" id="PTHR19134:SF449">
    <property type="entry name" value="TYROSINE-PROTEIN PHOSPHATASE 1"/>
    <property type="match status" value="1"/>
</dbReference>
<evidence type="ECO:0000313" key="10">
    <source>
        <dbReference type="Proteomes" id="UP000005408"/>
    </source>
</evidence>
<dbReference type="InterPro" id="IPR029021">
    <property type="entry name" value="Prot-tyrosine_phosphatase-like"/>
</dbReference>
<evidence type="ECO:0000256" key="6">
    <source>
        <dbReference type="SAM" id="SignalP"/>
    </source>
</evidence>